<feature type="domain" description="Isochorismatase-like" evidence="2">
    <location>
        <begin position="12"/>
        <end position="193"/>
    </location>
</feature>
<gene>
    <name evidence="3" type="ORF">EAH80_02365</name>
</gene>
<protein>
    <submittedName>
        <fullName evidence="3">Cysteine hydrolase</fullName>
    </submittedName>
</protein>
<evidence type="ECO:0000256" key="1">
    <source>
        <dbReference type="ARBA" id="ARBA00022801"/>
    </source>
</evidence>
<comment type="caution">
    <text evidence="3">The sequence shown here is derived from an EMBL/GenBank/DDBJ whole genome shotgun (WGS) entry which is preliminary data.</text>
</comment>
<evidence type="ECO:0000259" key="2">
    <source>
        <dbReference type="Pfam" id="PF00857"/>
    </source>
</evidence>
<dbReference type="OrthoDB" id="9814140at2"/>
<dbReference type="InterPro" id="IPR050272">
    <property type="entry name" value="Isochorismatase-like_hydrls"/>
</dbReference>
<dbReference type="CDD" id="cd00431">
    <property type="entry name" value="cysteine_hydrolases"/>
    <property type="match status" value="1"/>
</dbReference>
<dbReference type="AlphaFoldDB" id="A0A502EH44"/>
<dbReference type="Proteomes" id="UP000320095">
    <property type="component" value="Unassembled WGS sequence"/>
</dbReference>
<proteinExistence type="predicted"/>
<dbReference type="RefSeq" id="WP_140687648.1">
    <property type="nucleotide sequence ID" value="NZ_RCZG01000001.1"/>
</dbReference>
<sequence>MPKQPLIVGNPVLVVIDMQEGGGMSADEAGIPVMPGHAERVERAGRILAAARAAAVPVVFFQEVHRPSGVDFGRELDGVEGVHCVEGQPGTDLEPSLRPELRGPNQEFHIVKRRYSGFIGTEFDIVLRGLRASTLILVGGLTDVCVHYTFADAHQRDYYVRVVTDCVGGSSQYRHDAALDAMEYLQTGALRTTDEIVAAFRDIAELNTTPVLEGAAS</sequence>
<accession>A0A502EH44</accession>
<reference evidence="3 4" key="1">
    <citation type="journal article" date="2019" name="Environ. Microbiol.">
        <title>Species interactions and distinct microbial communities in high Arctic permafrost affected cryosols are associated with the CH4 and CO2 gas fluxes.</title>
        <authorList>
            <person name="Altshuler I."/>
            <person name="Hamel J."/>
            <person name="Turney S."/>
            <person name="Magnuson E."/>
            <person name="Levesque R."/>
            <person name="Greer C."/>
            <person name="Whyte L.G."/>
        </authorList>
    </citation>
    <scope>NUCLEOTIDE SEQUENCE [LARGE SCALE GENOMIC DNA]</scope>
    <source>
        <strain evidence="3 4">S5.20</strain>
    </source>
</reference>
<evidence type="ECO:0000313" key="3">
    <source>
        <dbReference type="EMBL" id="TPG36787.1"/>
    </source>
</evidence>
<evidence type="ECO:0000313" key="4">
    <source>
        <dbReference type="Proteomes" id="UP000320095"/>
    </source>
</evidence>
<dbReference type="SUPFAM" id="SSF52499">
    <property type="entry name" value="Isochorismatase-like hydrolases"/>
    <property type="match status" value="1"/>
</dbReference>
<dbReference type="Gene3D" id="3.40.50.850">
    <property type="entry name" value="Isochorismatase-like"/>
    <property type="match status" value="1"/>
</dbReference>
<dbReference type="PANTHER" id="PTHR43540:SF6">
    <property type="entry name" value="ISOCHORISMATASE-LIKE DOMAIN-CONTAINING PROTEIN"/>
    <property type="match status" value="1"/>
</dbReference>
<keyword evidence="4" id="KW-1185">Reference proteome</keyword>
<name>A0A502EH44_9MYCO</name>
<dbReference type="GO" id="GO:0016787">
    <property type="term" value="F:hydrolase activity"/>
    <property type="evidence" value="ECO:0007669"/>
    <property type="project" value="UniProtKB-KW"/>
</dbReference>
<organism evidence="3 4">
    <name type="scientific">Mycolicibacterium hodleri</name>
    <dbReference type="NCBI Taxonomy" id="49897"/>
    <lineage>
        <taxon>Bacteria</taxon>
        <taxon>Bacillati</taxon>
        <taxon>Actinomycetota</taxon>
        <taxon>Actinomycetes</taxon>
        <taxon>Mycobacteriales</taxon>
        <taxon>Mycobacteriaceae</taxon>
        <taxon>Mycolicibacterium</taxon>
    </lineage>
</organism>
<keyword evidence="1 3" id="KW-0378">Hydrolase</keyword>
<dbReference type="EMBL" id="RCZG01000001">
    <property type="protein sequence ID" value="TPG36787.1"/>
    <property type="molecule type" value="Genomic_DNA"/>
</dbReference>
<dbReference type="PANTHER" id="PTHR43540">
    <property type="entry name" value="PEROXYUREIDOACRYLATE/UREIDOACRYLATE AMIDOHYDROLASE-RELATED"/>
    <property type="match status" value="1"/>
</dbReference>
<dbReference type="Pfam" id="PF00857">
    <property type="entry name" value="Isochorismatase"/>
    <property type="match status" value="1"/>
</dbReference>
<dbReference type="InterPro" id="IPR000868">
    <property type="entry name" value="Isochorismatase-like_dom"/>
</dbReference>
<dbReference type="InterPro" id="IPR036380">
    <property type="entry name" value="Isochorismatase-like_sf"/>
</dbReference>